<dbReference type="AlphaFoldDB" id="A0A0D2Y3T4"/>
<reference evidence="2" key="1">
    <citation type="journal article" date="2012" name="Mol. Plant Microbe Interact.">
        <title>A highly conserved effector in Fusarium oxysporum is required for full virulence on Arabidopsis.</title>
        <authorList>
            <person name="Thatcher L.F."/>
            <person name="Gardiner D.M."/>
            <person name="Kazan K."/>
            <person name="Manners J."/>
        </authorList>
    </citation>
    <scope>NUCLEOTIDE SEQUENCE [LARGE SCALE GENOMIC DNA]</scope>
    <source>
        <strain evidence="2">Fo5176</strain>
    </source>
</reference>
<dbReference type="EnsemblFungi" id="FOXG_10936T0">
    <property type="protein sequence ID" value="FOXG_10936P0"/>
    <property type="gene ID" value="FOXG_10936"/>
</dbReference>
<reference evidence="1" key="2">
    <citation type="submission" date="2025-08" db="UniProtKB">
        <authorList>
            <consortium name="EnsemblFungi"/>
        </authorList>
    </citation>
    <scope>IDENTIFICATION</scope>
    <source>
        <strain evidence="1">4287 / CBS 123668 / FGSC 9935 / NRRL 34936</strain>
    </source>
</reference>
<sequence>MERDSGKVEQRDTCANDALLMLKTMGQVRAIRCTHRGWVT</sequence>
<accession>A0A0D2Y3T4</accession>
<evidence type="ECO:0000313" key="2">
    <source>
        <dbReference type="Proteomes" id="UP000002489"/>
    </source>
</evidence>
<name>A0A0D2Y3T4_FUSOF</name>
<evidence type="ECO:0000313" key="1">
    <source>
        <dbReference type="EnsemblFungi" id="FOXG_10936P0"/>
    </source>
</evidence>
<protein>
    <submittedName>
        <fullName evidence="1">Uncharacterized protein</fullName>
    </submittedName>
</protein>
<organism evidence="1 2">
    <name type="scientific">Fusarium oxysporum (strain Fo5176)</name>
    <name type="common">Fusarium vascular wilt</name>
    <dbReference type="NCBI Taxonomy" id="660025"/>
    <lineage>
        <taxon>Eukaryota</taxon>
        <taxon>Fungi</taxon>
        <taxon>Dikarya</taxon>
        <taxon>Ascomycota</taxon>
        <taxon>Pezizomycotina</taxon>
        <taxon>Sordariomycetes</taxon>
        <taxon>Hypocreomycetidae</taxon>
        <taxon>Hypocreales</taxon>
        <taxon>Nectriaceae</taxon>
        <taxon>Fusarium</taxon>
        <taxon>Fusarium oxysporum species complex</taxon>
    </lineage>
</organism>
<proteinExistence type="predicted"/>
<dbReference type="Proteomes" id="UP000002489">
    <property type="component" value="Unassembled WGS sequence"/>
</dbReference>